<dbReference type="Proteomes" id="UP000076079">
    <property type="component" value="Chromosome"/>
</dbReference>
<dbReference type="STRING" id="1855912.LuPra_01447"/>
<dbReference type="AlphaFoldDB" id="A0A143PJ32"/>
<organism evidence="3 4">
    <name type="scientific">Luteitalea pratensis</name>
    <dbReference type="NCBI Taxonomy" id="1855912"/>
    <lineage>
        <taxon>Bacteria</taxon>
        <taxon>Pseudomonadati</taxon>
        <taxon>Acidobacteriota</taxon>
        <taxon>Vicinamibacteria</taxon>
        <taxon>Vicinamibacterales</taxon>
        <taxon>Vicinamibacteraceae</taxon>
        <taxon>Luteitalea</taxon>
    </lineage>
</organism>
<reference evidence="3 4" key="1">
    <citation type="journal article" date="2016" name="Genome Announc.">
        <title>First Complete Genome Sequence of a Subdivision 6 Acidobacterium Strain.</title>
        <authorList>
            <person name="Huang S."/>
            <person name="Vieira S."/>
            <person name="Bunk B."/>
            <person name="Riedel T."/>
            <person name="Sproer C."/>
            <person name="Overmann J."/>
        </authorList>
    </citation>
    <scope>NUCLEOTIDE SEQUENCE [LARGE SCALE GENOMIC DNA]</scope>
    <source>
        <strain evidence="4">DSM 100886 HEG_-6_39</strain>
    </source>
</reference>
<dbReference type="KEGG" id="abac:LuPra_01447"/>
<protein>
    <recommendedName>
        <fullName evidence="5">DUF5009 domain-containing protein</fullName>
    </recommendedName>
</protein>
<feature type="transmembrane region" description="Helical" evidence="2">
    <location>
        <begin position="183"/>
        <end position="201"/>
    </location>
</feature>
<evidence type="ECO:0000313" key="3">
    <source>
        <dbReference type="EMBL" id="AMY08253.1"/>
    </source>
</evidence>
<feature type="transmembrane region" description="Helical" evidence="2">
    <location>
        <begin position="54"/>
        <end position="79"/>
    </location>
</feature>
<keyword evidence="4" id="KW-1185">Reference proteome</keyword>
<evidence type="ECO:0000256" key="2">
    <source>
        <dbReference type="SAM" id="Phobius"/>
    </source>
</evidence>
<keyword evidence="2" id="KW-1133">Transmembrane helix</keyword>
<feature type="transmembrane region" description="Helical" evidence="2">
    <location>
        <begin position="99"/>
        <end position="117"/>
    </location>
</feature>
<dbReference type="PATRIC" id="fig|1813736.3.peg.1499"/>
<proteinExistence type="predicted"/>
<reference evidence="4" key="2">
    <citation type="submission" date="2016-04" db="EMBL/GenBank/DDBJ databases">
        <title>First Complete Genome Sequence of a Subdivision 6 Acidobacterium.</title>
        <authorList>
            <person name="Huang S."/>
            <person name="Vieira S."/>
            <person name="Bunk B."/>
            <person name="Riedel T."/>
            <person name="Sproeer C."/>
            <person name="Overmann J."/>
        </authorList>
    </citation>
    <scope>NUCLEOTIDE SEQUENCE [LARGE SCALE GENOMIC DNA]</scope>
    <source>
        <strain evidence="4">DSM 100886 HEG_-6_39</strain>
    </source>
</reference>
<sequence length="427" mass="46657">MHDIPPNTKTAEAAHGSAPLSERGEVPAVGAALTLPGAAAPTVRNVAVDAYRGFVMFLMMAEVLQLAKVAAAYPGSWLINVLAYHQTHVAWAGASLHDLIQPSFSLLVGVALAYSFARRVAEDGFGKAFAHAAWRSLILIALGVFLRSMGRQQTNFTFEDTLSQIGMGYPFLFLLATQSTRRLWIALGVILGGYWLAWALFPVAGAGYDFAAVGVPADWTHHYTGLMAHWNKNANLGQAFDTWFLNLFPRERLFVANRGGYLTLSFIPTLGTMILGLIAGRQLRGASPRIPLQWLLVTGAALVAAGVVLHVAGINPIVKRIWTPAWTLFSGGLCYLLLAGFSWVIDMKGYRRWAFPLVVIGLNSIAAYVVAHLWESFIVSSFKTHLGQGIFDLFGTGPAPFVEGVAVLAIYWGTLYWMYNRKVFLRI</sequence>
<dbReference type="RefSeq" id="WP_234800771.1">
    <property type="nucleotide sequence ID" value="NZ_CP015136.1"/>
</dbReference>
<gene>
    <name evidence="3" type="ORF">LuPra_01447</name>
</gene>
<accession>A0A143PJ32</accession>
<dbReference type="PANTHER" id="PTHR31061:SF24">
    <property type="entry name" value="LD22376P"/>
    <property type="match status" value="1"/>
</dbReference>
<keyword evidence="2" id="KW-0812">Transmembrane</keyword>
<evidence type="ECO:0000313" key="4">
    <source>
        <dbReference type="Proteomes" id="UP000076079"/>
    </source>
</evidence>
<feature type="transmembrane region" description="Helical" evidence="2">
    <location>
        <begin position="292"/>
        <end position="313"/>
    </location>
</feature>
<feature type="transmembrane region" description="Helical" evidence="2">
    <location>
        <begin position="399"/>
        <end position="419"/>
    </location>
</feature>
<feature type="transmembrane region" description="Helical" evidence="2">
    <location>
        <begin position="259"/>
        <end position="280"/>
    </location>
</feature>
<name>A0A143PJ32_LUTPR</name>
<feature type="transmembrane region" description="Helical" evidence="2">
    <location>
        <begin position="357"/>
        <end position="379"/>
    </location>
</feature>
<evidence type="ECO:0000256" key="1">
    <source>
        <dbReference type="SAM" id="MobiDB-lite"/>
    </source>
</evidence>
<keyword evidence="2" id="KW-0472">Membrane</keyword>
<evidence type="ECO:0008006" key="5">
    <source>
        <dbReference type="Google" id="ProtNLM"/>
    </source>
</evidence>
<feature type="transmembrane region" description="Helical" evidence="2">
    <location>
        <begin position="161"/>
        <end position="176"/>
    </location>
</feature>
<dbReference type="EMBL" id="CP015136">
    <property type="protein sequence ID" value="AMY08253.1"/>
    <property type="molecule type" value="Genomic_DNA"/>
</dbReference>
<feature type="region of interest" description="Disordered" evidence="1">
    <location>
        <begin position="1"/>
        <end position="22"/>
    </location>
</feature>
<dbReference type="PANTHER" id="PTHR31061">
    <property type="entry name" value="LD22376P"/>
    <property type="match status" value="1"/>
</dbReference>
<feature type="transmembrane region" description="Helical" evidence="2">
    <location>
        <begin position="129"/>
        <end position="149"/>
    </location>
</feature>
<feature type="transmembrane region" description="Helical" evidence="2">
    <location>
        <begin position="325"/>
        <end position="345"/>
    </location>
</feature>